<dbReference type="FunFam" id="1.25.40.10:FF:000073">
    <property type="entry name" value="Pentatricopeptide repeat-containing protein chloroplastic"/>
    <property type="match status" value="1"/>
</dbReference>
<dbReference type="GO" id="GO:0009451">
    <property type="term" value="P:RNA modification"/>
    <property type="evidence" value="ECO:0007669"/>
    <property type="project" value="InterPro"/>
</dbReference>
<evidence type="ECO:0000313" key="4">
    <source>
        <dbReference type="Proteomes" id="UP001141806"/>
    </source>
</evidence>
<dbReference type="EMBL" id="JAMYWD010000002">
    <property type="protein sequence ID" value="KAJ4980198.1"/>
    <property type="molecule type" value="Genomic_DNA"/>
</dbReference>
<dbReference type="Proteomes" id="UP001141806">
    <property type="component" value="Unassembled WGS sequence"/>
</dbReference>
<dbReference type="NCBIfam" id="TIGR00756">
    <property type="entry name" value="PPR"/>
    <property type="match status" value="5"/>
</dbReference>
<organism evidence="3 4">
    <name type="scientific">Protea cynaroides</name>
    <dbReference type="NCBI Taxonomy" id="273540"/>
    <lineage>
        <taxon>Eukaryota</taxon>
        <taxon>Viridiplantae</taxon>
        <taxon>Streptophyta</taxon>
        <taxon>Embryophyta</taxon>
        <taxon>Tracheophyta</taxon>
        <taxon>Spermatophyta</taxon>
        <taxon>Magnoliopsida</taxon>
        <taxon>Proteales</taxon>
        <taxon>Proteaceae</taxon>
        <taxon>Protea</taxon>
    </lineage>
</organism>
<accession>A0A9Q0L0C3</accession>
<dbReference type="OrthoDB" id="730395at2759"/>
<dbReference type="Pfam" id="PF13041">
    <property type="entry name" value="PPR_2"/>
    <property type="match status" value="3"/>
</dbReference>
<gene>
    <name evidence="3" type="ORF">NE237_010978</name>
</gene>
<dbReference type="InterPro" id="IPR011990">
    <property type="entry name" value="TPR-like_helical_dom_sf"/>
</dbReference>
<evidence type="ECO:0000256" key="1">
    <source>
        <dbReference type="ARBA" id="ARBA00022737"/>
    </source>
</evidence>
<dbReference type="InterPro" id="IPR046849">
    <property type="entry name" value="E2_motif"/>
</dbReference>
<keyword evidence="1" id="KW-0677">Repeat</keyword>
<dbReference type="PANTHER" id="PTHR47926">
    <property type="entry name" value="PENTATRICOPEPTIDE REPEAT-CONTAINING PROTEIN"/>
    <property type="match status" value="1"/>
</dbReference>
<dbReference type="PROSITE" id="PS51375">
    <property type="entry name" value="PPR"/>
    <property type="match status" value="6"/>
</dbReference>
<name>A0A9Q0L0C3_9MAGN</name>
<dbReference type="FunFam" id="1.25.40.10:FF:000344">
    <property type="entry name" value="Pentatricopeptide repeat-containing protein"/>
    <property type="match status" value="1"/>
</dbReference>
<keyword evidence="4" id="KW-1185">Reference proteome</keyword>
<dbReference type="FunFam" id="1.25.40.10:FF:000090">
    <property type="entry name" value="Pentatricopeptide repeat-containing protein, chloroplastic"/>
    <property type="match status" value="1"/>
</dbReference>
<protein>
    <recommendedName>
        <fullName evidence="5">Pentatricopeptide repeat-containing protein</fullName>
    </recommendedName>
</protein>
<feature type="repeat" description="PPR" evidence="2">
    <location>
        <begin position="392"/>
        <end position="427"/>
    </location>
</feature>
<feature type="repeat" description="PPR" evidence="2">
    <location>
        <begin position="493"/>
        <end position="527"/>
    </location>
</feature>
<evidence type="ECO:0000313" key="3">
    <source>
        <dbReference type="EMBL" id="KAJ4980198.1"/>
    </source>
</evidence>
<dbReference type="Pfam" id="PF01535">
    <property type="entry name" value="PPR"/>
    <property type="match status" value="6"/>
</dbReference>
<dbReference type="AlphaFoldDB" id="A0A9Q0L0C3"/>
<feature type="repeat" description="PPR" evidence="2">
    <location>
        <begin position="291"/>
        <end position="325"/>
    </location>
</feature>
<dbReference type="Pfam" id="PF20430">
    <property type="entry name" value="Eplus_motif"/>
    <property type="match status" value="1"/>
</dbReference>
<feature type="repeat" description="PPR" evidence="2">
    <location>
        <begin position="629"/>
        <end position="664"/>
    </location>
</feature>
<dbReference type="InterPro" id="IPR002885">
    <property type="entry name" value="PPR_rpt"/>
</dbReference>
<proteinExistence type="predicted"/>
<dbReference type="InterPro" id="IPR046960">
    <property type="entry name" value="PPR_At4g14850-like_plant"/>
</dbReference>
<dbReference type="Pfam" id="PF20431">
    <property type="entry name" value="E_motif"/>
    <property type="match status" value="1"/>
</dbReference>
<dbReference type="GO" id="GO:0003729">
    <property type="term" value="F:mRNA binding"/>
    <property type="evidence" value="ECO:0007669"/>
    <property type="project" value="UniProtKB-ARBA"/>
</dbReference>
<feature type="repeat" description="PPR" evidence="2">
    <location>
        <begin position="594"/>
        <end position="628"/>
    </location>
</feature>
<feature type="repeat" description="PPR" evidence="2">
    <location>
        <begin position="184"/>
        <end position="219"/>
    </location>
</feature>
<evidence type="ECO:0008006" key="5">
    <source>
        <dbReference type="Google" id="ProtNLM"/>
    </source>
</evidence>
<reference evidence="3" key="1">
    <citation type="journal article" date="2023" name="Plant J.">
        <title>The genome of the king protea, Protea cynaroides.</title>
        <authorList>
            <person name="Chang J."/>
            <person name="Duong T.A."/>
            <person name="Schoeman C."/>
            <person name="Ma X."/>
            <person name="Roodt D."/>
            <person name="Barker N."/>
            <person name="Li Z."/>
            <person name="Van de Peer Y."/>
            <person name="Mizrachi E."/>
        </authorList>
    </citation>
    <scope>NUCLEOTIDE SEQUENCE</scope>
    <source>
        <tissue evidence="3">Young leaves</tissue>
    </source>
</reference>
<dbReference type="Gene3D" id="1.25.40.10">
    <property type="entry name" value="Tetratricopeptide repeat domain"/>
    <property type="match status" value="6"/>
</dbReference>
<dbReference type="FunFam" id="1.25.40.10:FF:000343">
    <property type="entry name" value="Pentatricopeptide repeat-containing protein At3g58590"/>
    <property type="match status" value="2"/>
</dbReference>
<comment type="caution">
    <text evidence="3">The sequence shown here is derived from an EMBL/GenBank/DDBJ whole genome shotgun (WGS) entry which is preliminary data.</text>
</comment>
<evidence type="ECO:0000256" key="2">
    <source>
        <dbReference type="PROSITE-ProRule" id="PRU00708"/>
    </source>
</evidence>
<sequence>MASLTPPNLSLTSELRQEQFCLTSKCKVCFNALGPSHLNWKPSSLPTSTASALHISCSQGYEVRPTGIPAFSMNLSDTVSDSDVSYVTNMIREYTTNGLFEDAIVVYLEWLNYSVPTQLPFFPSLIKAFAGLLDLRTGRQIHGHVLKFGLFTDVYVANSLLALYWKCGSFEDALQLFENILNRDSVSWNTMISGFDQSMLPLQALMMFRRMVQELGVIPNRVSCLSALSSCSSCGSLVHGKEIHAFVTKNGLDLDPSLVNELIGMYTKCGHLRNAEQVFGIFLERESLSENTVVWNAMISGYVFNGCFLDAFTLFQKMLVLGVKPDSSTIVTVLVLCSHLLDIKVGRQIHGHIVRFGLKLDARIETAMLDMYCKCGEIQDGLNIFERSSNVNFVMWGAMIAGCAQNGCSRKALELFSKFMVEGGLADPITVLAVLRACSSLTLNLNGMETHGLTIKMGFSSDVFIGAALTDMYAKCGDIESAQRIFRGLSERDVISWNALVSGYAQNDYADEALKAFHEMQYELVRPNTVTFASILSVCARLSALILCKQIHCYLIRNRFEANVLLSNSLISAYSKCGNIKSALILFNGVSERNEISWNSMISGLGMHGLVDDMLALFDRMKAAEMKPDHVTFTAILSACGHAGRVDEGWRQFRSMVKDYNIKPELEHYTCMVDLLGRAGHLDQALNMILGMPCQPDGQIWGSLLASCKIHCNEEMAERAADYLFKLDSSRMGYQILLSNIYEDSGKLDNVTMIRTAVKDMGFKKKPGCSWLEVDHNLHVFVANDRSHYQSEQIYATLEILTEEIKGAGYIPQLYPVIIKHDEASG</sequence>
<dbReference type="PANTHER" id="PTHR47926:SF347">
    <property type="entry name" value="PENTATRICOPEPTIDE REPEAT-CONTAINING PROTEIN"/>
    <property type="match status" value="1"/>
</dbReference>
<dbReference type="InterPro" id="IPR046848">
    <property type="entry name" value="E_motif"/>
</dbReference>